<dbReference type="InterPro" id="IPR014710">
    <property type="entry name" value="RmlC-like_jellyroll"/>
</dbReference>
<dbReference type="Pfam" id="PF16867">
    <property type="entry name" value="DMSP_lyase"/>
    <property type="match status" value="1"/>
</dbReference>
<dbReference type="Gene3D" id="2.60.120.10">
    <property type="entry name" value="Jelly Rolls"/>
    <property type="match status" value="1"/>
</dbReference>
<dbReference type="SUPFAM" id="SSF51182">
    <property type="entry name" value="RmlC-like cupins"/>
    <property type="match status" value="1"/>
</dbReference>
<dbReference type="GO" id="GO:0047869">
    <property type="term" value="F:dimethylpropiothetin dethiomethylase activity"/>
    <property type="evidence" value="ECO:0007669"/>
    <property type="project" value="InterPro"/>
</dbReference>
<organism evidence="1">
    <name type="scientific">marine metagenome</name>
    <dbReference type="NCBI Taxonomy" id="408172"/>
    <lineage>
        <taxon>unclassified sequences</taxon>
        <taxon>metagenomes</taxon>
        <taxon>ecological metagenomes</taxon>
    </lineage>
</organism>
<gene>
    <name evidence="1" type="ORF">METZ01_LOCUS125197</name>
</gene>
<proteinExistence type="predicted"/>
<dbReference type="InterPro" id="IPR031723">
    <property type="entry name" value="DMSP_lyase"/>
</dbReference>
<sequence length="199" mass="22078">MVSKHFELNLKRFLAAASDEFAAGTSPATRRTAQMLRSSGITIADTPRTPIHGNDAACSPPDEINMLLGREPQSACLTAAASVYRELDWYESTKSHTPYAEIIGPSSLIRSLELRFGLFLLYSDIVYPDHQHAADEVYIVLAGTGEWSLNREPYQDKTTGAIIDIPSLTVHAMRTAQEPTLMLFSWTGVDISFETYQFC</sequence>
<dbReference type="InterPro" id="IPR011051">
    <property type="entry name" value="RmlC_Cupin_sf"/>
</dbReference>
<name>A0A381Y797_9ZZZZ</name>
<dbReference type="EMBL" id="UINC01017448">
    <property type="protein sequence ID" value="SVA72343.1"/>
    <property type="molecule type" value="Genomic_DNA"/>
</dbReference>
<accession>A0A381Y797</accession>
<dbReference type="AlphaFoldDB" id="A0A381Y797"/>
<evidence type="ECO:0000313" key="1">
    <source>
        <dbReference type="EMBL" id="SVA72343.1"/>
    </source>
</evidence>
<evidence type="ECO:0008006" key="2">
    <source>
        <dbReference type="Google" id="ProtNLM"/>
    </source>
</evidence>
<protein>
    <recommendedName>
        <fullName evidence="2">Cupin 2 conserved barrel domain-containing protein</fullName>
    </recommendedName>
</protein>
<reference evidence="1" key="1">
    <citation type="submission" date="2018-05" db="EMBL/GenBank/DDBJ databases">
        <authorList>
            <person name="Lanie J.A."/>
            <person name="Ng W.-L."/>
            <person name="Kazmierczak K.M."/>
            <person name="Andrzejewski T.M."/>
            <person name="Davidsen T.M."/>
            <person name="Wayne K.J."/>
            <person name="Tettelin H."/>
            <person name="Glass J.I."/>
            <person name="Rusch D."/>
            <person name="Podicherti R."/>
            <person name="Tsui H.-C.T."/>
            <person name="Winkler M.E."/>
        </authorList>
    </citation>
    <scope>NUCLEOTIDE SEQUENCE</scope>
</reference>